<name>A0ABS5K0H6_9BACT</name>
<sequence>MGPDCIFSPQGKLALMFLKNYVCCSDERLVEQFNSNTHYQLFCRLLLGIGEQISNFKIISHIRCELAAKLNIDRVQKCLAQHWLPYMEELEQVVTDTTCYESSLRFPTDQKLLWEATDWCYNQLKLLCKYNKQPMPRSKYTKWQQRYWNYSRKRRKPKKERVAITRGLLKLLKKLLEELATDTQQLNASMPEKYYRQYAIIDKVLAQQNYKFTTGQSPEDRIVSPSKSYIRPIVRGKETKAVEFGAKVNKNTN</sequence>
<accession>A0ABS5K0H6</accession>
<keyword evidence="2" id="KW-1185">Reference proteome</keyword>
<proteinExistence type="predicted"/>
<protein>
    <submittedName>
        <fullName evidence="1">Transposase</fullName>
    </submittedName>
</protein>
<evidence type="ECO:0000313" key="1">
    <source>
        <dbReference type="EMBL" id="MBS2100594.1"/>
    </source>
</evidence>
<dbReference type="EMBL" id="JAGUCO010000025">
    <property type="protein sequence ID" value="MBS2100594.1"/>
    <property type="molecule type" value="Genomic_DNA"/>
</dbReference>
<evidence type="ECO:0000313" key="2">
    <source>
        <dbReference type="Proteomes" id="UP000708576"/>
    </source>
</evidence>
<comment type="caution">
    <text evidence="1">The sequence shown here is derived from an EMBL/GenBank/DDBJ whole genome shotgun (WGS) entry which is preliminary data.</text>
</comment>
<reference evidence="1 2" key="1">
    <citation type="journal article" date="2015" name="Int. J. Syst. Evol. Microbiol.">
        <title>Carboxylicivirga linearis sp. nov., isolated from a sea cucumber culture pond.</title>
        <authorList>
            <person name="Wang F.Q."/>
            <person name="Zhou Y.X."/>
            <person name="Lin X.Z."/>
            <person name="Chen G.J."/>
            <person name="Du Z.J."/>
        </authorList>
    </citation>
    <scope>NUCLEOTIDE SEQUENCE [LARGE SCALE GENOMIC DNA]</scope>
    <source>
        <strain evidence="1 2">FB218</strain>
    </source>
</reference>
<dbReference type="Proteomes" id="UP000708576">
    <property type="component" value="Unassembled WGS sequence"/>
</dbReference>
<organism evidence="1 2">
    <name type="scientific">Carboxylicivirga linearis</name>
    <dbReference type="NCBI Taxonomy" id="1628157"/>
    <lineage>
        <taxon>Bacteria</taxon>
        <taxon>Pseudomonadati</taxon>
        <taxon>Bacteroidota</taxon>
        <taxon>Bacteroidia</taxon>
        <taxon>Marinilabiliales</taxon>
        <taxon>Marinilabiliaceae</taxon>
        <taxon>Carboxylicivirga</taxon>
    </lineage>
</organism>
<gene>
    <name evidence="1" type="ORF">KEM10_20075</name>
</gene>